<reference evidence="1" key="1">
    <citation type="submission" date="2019-10" db="EMBL/GenBank/DDBJ databases">
        <authorList>
            <person name="Soares A.E.R."/>
            <person name="Aleixo A."/>
            <person name="Schneider P."/>
            <person name="Miyaki C.Y."/>
            <person name="Schneider M.P."/>
            <person name="Mello C."/>
            <person name="Vasconcelos A.T.R."/>
        </authorList>
    </citation>
    <scope>NUCLEOTIDE SEQUENCE</scope>
    <source>
        <tissue evidence="1">Muscle</tissue>
    </source>
</reference>
<proteinExistence type="predicted"/>
<dbReference type="Proteomes" id="UP001145742">
    <property type="component" value="Unassembled WGS sequence"/>
</dbReference>
<keyword evidence="2" id="KW-1185">Reference proteome</keyword>
<protein>
    <submittedName>
        <fullName evidence="1">Uncharacterized protein</fullName>
    </submittedName>
</protein>
<evidence type="ECO:0000313" key="1">
    <source>
        <dbReference type="EMBL" id="KAJ7425775.1"/>
    </source>
</evidence>
<gene>
    <name evidence="1" type="ORF">WISP_21890</name>
</gene>
<organism evidence="1 2">
    <name type="scientific">Willisornis vidua</name>
    <name type="common">Xingu scale-backed antbird</name>
    <dbReference type="NCBI Taxonomy" id="1566151"/>
    <lineage>
        <taxon>Eukaryota</taxon>
        <taxon>Metazoa</taxon>
        <taxon>Chordata</taxon>
        <taxon>Craniata</taxon>
        <taxon>Vertebrata</taxon>
        <taxon>Euteleostomi</taxon>
        <taxon>Archelosauria</taxon>
        <taxon>Archosauria</taxon>
        <taxon>Dinosauria</taxon>
        <taxon>Saurischia</taxon>
        <taxon>Theropoda</taxon>
        <taxon>Coelurosauria</taxon>
        <taxon>Aves</taxon>
        <taxon>Neognathae</taxon>
        <taxon>Neoaves</taxon>
        <taxon>Telluraves</taxon>
        <taxon>Australaves</taxon>
        <taxon>Passeriformes</taxon>
        <taxon>Thamnophilidae</taxon>
        <taxon>Willisornis</taxon>
    </lineage>
</organism>
<dbReference type="EMBL" id="WHWB01032393">
    <property type="protein sequence ID" value="KAJ7425775.1"/>
    <property type="molecule type" value="Genomic_DNA"/>
</dbReference>
<comment type="caution">
    <text evidence="1">The sequence shown here is derived from an EMBL/GenBank/DDBJ whole genome shotgun (WGS) entry which is preliminary data.</text>
</comment>
<evidence type="ECO:0000313" key="2">
    <source>
        <dbReference type="Proteomes" id="UP001145742"/>
    </source>
</evidence>
<accession>A0ABQ9DTP2</accession>
<sequence length="97" mass="11488">MKSLLEQMGPFDRLNKGRQNSRLGAIRLEEFSIWTIRFEWTKGQENKIAQEPRQVKAENGRKSQGVVRQKKLGVNEELKMKLDEGQDKKLECEWRKE</sequence>
<name>A0ABQ9DTP2_9PASS</name>